<dbReference type="Proteomes" id="UP000006753">
    <property type="component" value="Unassembled WGS sequence"/>
</dbReference>
<reference evidence="2 3" key="1">
    <citation type="journal article" date="2012" name="BMC Genomics">
        <title>Sequencing the genome of Marssonina brunnea reveals fungus-poplar co-evolution.</title>
        <authorList>
            <person name="Zhu S."/>
            <person name="Cao Y.-Z."/>
            <person name="Jiang C."/>
            <person name="Tan B.-Y."/>
            <person name="Wang Z."/>
            <person name="Feng S."/>
            <person name="Zhang L."/>
            <person name="Su X.-H."/>
            <person name="Brejova B."/>
            <person name="Vinar T."/>
            <person name="Xu M."/>
            <person name="Wang M.-X."/>
            <person name="Zhang S.-G."/>
            <person name="Huang M.-R."/>
            <person name="Wu R."/>
            <person name="Zhou Y."/>
        </authorList>
    </citation>
    <scope>NUCLEOTIDE SEQUENCE [LARGE SCALE GENOMIC DNA]</scope>
    <source>
        <strain evidence="2 3">MB_m1</strain>
    </source>
</reference>
<dbReference type="GO" id="GO:0016798">
    <property type="term" value="F:hydrolase activity, acting on glycosyl bonds"/>
    <property type="evidence" value="ECO:0007669"/>
    <property type="project" value="UniProtKB-KW"/>
</dbReference>
<dbReference type="GeneID" id="18759745"/>
<name>K1XBD8_MARBU</name>
<dbReference type="InParanoid" id="K1XBD8"/>
<evidence type="ECO:0000313" key="2">
    <source>
        <dbReference type="EMBL" id="EKD18038.1"/>
    </source>
</evidence>
<dbReference type="OMA" id="EGRWCRD"/>
<organism evidence="2 3">
    <name type="scientific">Marssonina brunnea f. sp. multigermtubi (strain MB_m1)</name>
    <name type="common">Marssonina leaf spot fungus</name>
    <dbReference type="NCBI Taxonomy" id="1072389"/>
    <lineage>
        <taxon>Eukaryota</taxon>
        <taxon>Fungi</taxon>
        <taxon>Dikarya</taxon>
        <taxon>Ascomycota</taxon>
        <taxon>Pezizomycotina</taxon>
        <taxon>Leotiomycetes</taxon>
        <taxon>Helotiales</taxon>
        <taxon>Drepanopezizaceae</taxon>
        <taxon>Drepanopeziza</taxon>
    </lineage>
</organism>
<dbReference type="HOGENOM" id="CLU_016780_1_0_1"/>
<dbReference type="AlphaFoldDB" id="K1XBD8"/>
<dbReference type="GO" id="GO:0005975">
    <property type="term" value="P:carbohydrate metabolic process"/>
    <property type="evidence" value="ECO:0007669"/>
    <property type="project" value="InterPro"/>
</dbReference>
<keyword evidence="2" id="KW-0326">Glycosidase</keyword>
<dbReference type="OrthoDB" id="5382128at2759"/>
<dbReference type="EMBL" id="JH921434">
    <property type="protein sequence ID" value="EKD18038.1"/>
    <property type="molecule type" value="Genomic_DNA"/>
</dbReference>
<gene>
    <name evidence="2" type="ORF">MBM_03810</name>
</gene>
<dbReference type="KEGG" id="mbe:MBM_03810"/>
<dbReference type="InterPro" id="IPR008928">
    <property type="entry name" value="6-hairpin_glycosidase_sf"/>
</dbReference>
<dbReference type="Gene3D" id="2.60.120.260">
    <property type="entry name" value="Galactose-binding domain-like"/>
    <property type="match status" value="1"/>
</dbReference>
<dbReference type="InterPro" id="IPR054491">
    <property type="entry name" value="MGH1-like_GH"/>
</dbReference>
<protein>
    <submittedName>
        <fullName evidence="2">Six-hairpin glycosidase</fullName>
    </submittedName>
</protein>
<dbReference type="SUPFAM" id="SSF48208">
    <property type="entry name" value="Six-hairpin glycosidases"/>
    <property type="match status" value="1"/>
</dbReference>
<sequence>MNGLWSTFPFARYFLRLSSGRSHAFENRPHHSNCFGRIENTDKRRKTHLVKTLIGIGSATATAENGIGVIEIWNTMGAYEVINVPGSDMPVKKHPSTGTSTSYVSLALGSLDADVLIKKHFGNDFAWFQDRIPLFESSSSIIDDVYYYRWNLFRAHQRDLGPKGFISTEFLDNVGWQTNPWASLNDATGFHLREGRWCRDLRFKREYANFILSSDSNKHQFSEVMADSVWQSYLVDGIADDATPLLDEMQAVYAAWNGSFTFGRFDTAKGLYWIQPLTDATEYTIASIDASGGKDGFRGGEAFRPTINSYQYANALAIANIAELQGDAALASAFRSRATALKAGVQESLWSSTLEHFIDRYHVSNDHVKYWDPIRGRELAGYVPWLHNLPDDEAQYGKSWSHLTNTSGFQGEKGLRTNEPSYEFYMRQYRYEGTHPECQWNGPAWPYQTAQVLGALSNLLDHYPSSSGAVSRADYVRILTQYAQLHYNPNRDNILDIEEDYYPDTGSPIVGLARSPHYFHSSFVDLILSGLVGIRPRADDTLEVHPTIDDTIKYFRAERILYHGHDVAVQWDADGSQYGRQGLIVEVDGQVRASSAKADRLIVKDVARQAPPPEFKSPIPVSVQLQASTPWPRVNVSEAEQDAAKVHSAIDGRVWFFPEKPHGWDTPAGAGEEMWLQIEFEAATRTSRAEIAFYQDSAAAAGFDVPESYRVQAHSGEKWVDVSGAKYSDAVANGITDALWAEAETKMIRLVFTPKPGQKVRLVEFKVFS</sequence>
<evidence type="ECO:0000313" key="3">
    <source>
        <dbReference type="Proteomes" id="UP000006753"/>
    </source>
</evidence>
<dbReference type="eggNOG" id="ENOG502S5DD">
    <property type="taxonomic scope" value="Eukaryota"/>
</dbReference>
<keyword evidence="3" id="KW-1185">Reference proteome</keyword>
<dbReference type="Pfam" id="PF22422">
    <property type="entry name" value="MGH1-like_GH"/>
    <property type="match status" value="1"/>
</dbReference>
<dbReference type="InterPro" id="IPR012341">
    <property type="entry name" value="6hp_glycosidase-like_sf"/>
</dbReference>
<feature type="domain" description="Mannosylglycerate hydrolase MGH1-like glycoside hydrolase" evidence="1">
    <location>
        <begin position="184"/>
        <end position="521"/>
    </location>
</feature>
<accession>K1XBD8</accession>
<dbReference type="Gene3D" id="1.50.10.10">
    <property type="match status" value="1"/>
</dbReference>
<evidence type="ECO:0000259" key="1">
    <source>
        <dbReference type="Pfam" id="PF22422"/>
    </source>
</evidence>
<proteinExistence type="predicted"/>
<keyword evidence="2" id="KW-0378">Hydrolase</keyword>